<organism evidence="1 2">
    <name type="scientific">Pseudomonas palleroniana</name>
    <dbReference type="NCBI Taxonomy" id="191390"/>
    <lineage>
        <taxon>Bacteria</taxon>
        <taxon>Pseudomonadati</taxon>
        <taxon>Pseudomonadota</taxon>
        <taxon>Gammaproteobacteria</taxon>
        <taxon>Pseudomonadales</taxon>
        <taxon>Pseudomonadaceae</taxon>
        <taxon>Pseudomonas</taxon>
    </lineage>
</organism>
<name>A0A2L1JBL0_9PSED</name>
<protein>
    <submittedName>
        <fullName evidence="1">Uncharacterized protein</fullName>
    </submittedName>
</protein>
<evidence type="ECO:0000313" key="1">
    <source>
        <dbReference type="EMBL" id="AVE05848.1"/>
    </source>
</evidence>
<evidence type="ECO:0000313" key="2">
    <source>
        <dbReference type="Proteomes" id="UP000237830"/>
    </source>
</evidence>
<proteinExistence type="predicted"/>
<accession>A0A2L1JBL0</accession>
<dbReference type="Proteomes" id="UP000237830">
    <property type="component" value="Chromosome"/>
</dbReference>
<sequence length="66" mass="7513">MIVPTLCVGMPRWTLGVRSWDAARPGMHSHAERGNDQVSNVLAIAFRVKEHRRHNLRFDHAAIGLR</sequence>
<dbReference type="EMBL" id="CP025494">
    <property type="protein sequence ID" value="AVE05848.1"/>
    <property type="molecule type" value="Genomic_DNA"/>
</dbReference>
<gene>
    <name evidence="1" type="ORF">CYL20_15280</name>
</gene>
<dbReference type="AlphaFoldDB" id="A0A2L1JBL0"/>
<reference evidence="1 2" key="1">
    <citation type="submission" date="2017-12" db="EMBL/GenBank/DDBJ databases">
        <title>Genome sequence of Pseudomonas palleroniana MAB3.</title>
        <authorList>
            <person name="Nascimento F.X."/>
        </authorList>
    </citation>
    <scope>NUCLEOTIDE SEQUENCE [LARGE SCALE GENOMIC DNA]</scope>
    <source>
        <strain evidence="1 2">MAB3</strain>
    </source>
</reference>